<organism evidence="1 2">
    <name type="scientific">Lactococcus lactis subsp. lactis NCDO 2118</name>
    <dbReference type="NCBI Taxonomy" id="1117941"/>
    <lineage>
        <taxon>Bacteria</taxon>
        <taxon>Bacillati</taxon>
        <taxon>Bacillota</taxon>
        <taxon>Bacilli</taxon>
        <taxon>Lactobacillales</taxon>
        <taxon>Streptococcaceae</taxon>
        <taxon>Lactococcus</taxon>
    </lineage>
</organism>
<evidence type="ECO:0000313" key="2">
    <source>
        <dbReference type="Proteomes" id="UP000028594"/>
    </source>
</evidence>
<proteinExistence type="predicted"/>
<accession>A0ABC8A3U0</accession>
<dbReference type="KEGG" id="llx:NCDO2118_0347"/>
<gene>
    <name evidence="1" type="ORF">NCDO2118_0347</name>
</gene>
<protein>
    <submittedName>
        <fullName evidence="1">Uncharacterized protein</fullName>
    </submittedName>
</protein>
<dbReference type="AlphaFoldDB" id="A0ABC8A3U0"/>
<dbReference type="Proteomes" id="UP000028594">
    <property type="component" value="Chromosome"/>
</dbReference>
<evidence type="ECO:0000313" key="1">
    <source>
        <dbReference type="EMBL" id="AII11846.1"/>
    </source>
</evidence>
<name>A0ABC8A3U0_LACLL</name>
<reference evidence="1 2" key="1">
    <citation type="submission" date="2014-07" db="EMBL/GenBank/DDBJ databases">
        <title>Genome sequence of Lactococcus lactis subsp. lactis NCDO 2118, a GABA-producing strain.</title>
        <authorList>
            <person name="Oliveira L.C."/>
            <person name="Saraiva T.D.L."/>
            <person name="Soares S.C."/>
            <person name="Ramos R.T.J."/>
            <person name="Sa P.H.C.G."/>
            <person name="Carneiro A.R."/>
            <person name="Miranda F."/>
            <person name="Freire M."/>
            <person name="Renan W."/>
            <person name="Oliveira A.F.Jr."/>
            <person name="Santos A.R."/>
            <person name="Pinto A.C."/>
            <person name="Souza B.M."/>
            <person name="Castro C.P."/>
            <person name="Diniz C.A.A."/>
            <person name="Rocha C.S."/>
            <person name="Mariano D.C.B."/>
            <person name="Aguiar E.L."/>
            <person name="Folador E.L."/>
            <person name="Barbosa E.G.V."/>
            <person name="Aburjaile F.F."/>
            <person name="Goncalves L.A."/>
            <person name="Guimaraes L.C."/>
            <person name="Azevedo M.S.P."/>
            <person name="Agresti P.C.M."/>
            <person name="Faria R.F."/>
            <person name="Tiwari S."/>
            <person name="Almeida S.S."/>
            <person name="Hassan S.S."/>
            <person name="Pereira V.B."/>
            <person name="Abreu V.A.C."/>
            <person name="Pereira U.P."/>
            <person name="Dorella F.A."/>
            <person name="Carvalho A.F."/>
            <person name="Pereira F.L."/>
            <person name="Leal C.A.G."/>
            <person name="Figueiredo H.C.P."/>
            <person name="Silva A."/>
            <person name="Miyoshi A."/>
            <person name="Azevedo V."/>
        </authorList>
    </citation>
    <scope>NUCLEOTIDE SEQUENCE [LARGE SCALE GENOMIC DNA]</scope>
    <source>
        <strain evidence="1 2">NCDO 2118</strain>
    </source>
</reference>
<dbReference type="EMBL" id="CP009054">
    <property type="protein sequence ID" value="AII11846.1"/>
    <property type="molecule type" value="Genomic_DNA"/>
</dbReference>
<sequence>MIVIAKNSKHELLRKERAFARDL</sequence>